<dbReference type="KEGG" id="pca:Pcar_1984"/>
<gene>
    <name evidence="2" type="ordered locus">Pcar_1984</name>
</gene>
<dbReference type="HOGENOM" id="CLU_1141293_0_0_7"/>
<dbReference type="Proteomes" id="UP000002534">
    <property type="component" value="Chromosome"/>
</dbReference>
<feature type="compositionally biased region" description="Low complexity" evidence="1">
    <location>
        <begin position="93"/>
        <end position="108"/>
    </location>
</feature>
<reference evidence="2 3" key="2">
    <citation type="journal article" date="2012" name="BMC Genomics">
        <title>The genome of Pelobacter carbinolicus reveals surprising metabolic capabilities and physiological features.</title>
        <authorList>
            <person name="Aklujkar M."/>
            <person name="Haveman S.A."/>
            <person name="Didonato R.Jr."/>
            <person name="Chertkov O."/>
            <person name="Han C.S."/>
            <person name="Land M.L."/>
            <person name="Brown P."/>
            <person name="Lovley D.R."/>
        </authorList>
    </citation>
    <scope>NUCLEOTIDE SEQUENCE [LARGE SCALE GENOMIC DNA]</scope>
    <source>
        <strain evidence="3">DSM 2380 / NBRC 103641 / GraBd1</strain>
    </source>
</reference>
<dbReference type="InterPro" id="IPR001623">
    <property type="entry name" value="DnaJ_domain"/>
</dbReference>
<evidence type="ECO:0000313" key="2">
    <source>
        <dbReference type="EMBL" id="ABA89225.1"/>
    </source>
</evidence>
<evidence type="ECO:0008006" key="4">
    <source>
        <dbReference type="Google" id="ProtNLM"/>
    </source>
</evidence>
<dbReference type="SUPFAM" id="SSF46565">
    <property type="entry name" value="Chaperone J-domain"/>
    <property type="match status" value="1"/>
</dbReference>
<name>Q3A332_SYNC1</name>
<dbReference type="STRING" id="338963.Pcar_1984"/>
<feature type="region of interest" description="Disordered" evidence="1">
    <location>
        <begin position="93"/>
        <end position="121"/>
    </location>
</feature>
<dbReference type="EMBL" id="CP000142">
    <property type="protein sequence ID" value="ABA89225.1"/>
    <property type="molecule type" value="Genomic_DNA"/>
</dbReference>
<dbReference type="Gene3D" id="1.10.287.110">
    <property type="entry name" value="DnaJ domain"/>
    <property type="match status" value="1"/>
</dbReference>
<accession>Q3A332</accession>
<sequence>MARITESDLFEACRFLFGTDIQLSLEFLSYLQPSGAKSAYRRKVKETHPDLFSGASGSIQQSRTEQFQKLAASYEVVCDYFKLRESGLWTPPSVSKRAAPKSAASAPRSAPPRRPSPGRHFSRGYLPPRVLQIGLYLYYRKCIDFRLLTDALMWQRRQRPNLGDIAQRWGWLDESAIRYILGFRKLGRRFGEKAVGLELLTQRQLQTLLFFQRSQQKKLGQFFVEKSVLSHEEMEKLAQEHQEHNRRYANGSGSYW</sequence>
<dbReference type="OrthoDB" id="5432239at2"/>
<dbReference type="RefSeq" id="WP_011341732.1">
    <property type="nucleotide sequence ID" value="NC_007498.2"/>
</dbReference>
<evidence type="ECO:0000256" key="1">
    <source>
        <dbReference type="SAM" id="MobiDB-lite"/>
    </source>
</evidence>
<organism evidence="2 3">
    <name type="scientific">Syntrophotalea carbinolica (strain DSM 2380 / NBRC 103641 / GraBd1)</name>
    <name type="common">Pelobacter carbinolicus</name>
    <dbReference type="NCBI Taxonomy" id="338963"/>
    <lineage>
        <taxon>Bacteria</taxon>
        <taxon>Pseudomonadati</taxon>
        <taxon>Thermodesulfobacteriota</taxon>
        <taxon>Desulfuromonadia</taxon>
        <taxon>Desulfuromonadales</taxon>
        <taxon>Syntrophotaleaceae</taxon>
        <taxon>Syntrophotalea</taxon>
    </lineage>
</organism>
<evidence type="ECO:0000313" key="3">
    <source>
        <dbReference type="Proteomes" id="UP000002534"/>
    </source>
</evidence>
<dbReference type="eggNOG" id="COG0484">
    <property type="taxonomic scope" value="Bacteria"/>
</dbReference>
<dbReference type="CDD" id="cd06257">
    <property type="entry name" value="DnaJ"/>
    <property type="match status" value="1"/>
</dbReference>
<dbReference type="AlphaFoldDB" id="Q3A332"/>
<keyword evidence="3" id="KW-1185">Reference proteome</keyword>
<reference evidence="3" key="1">
    <citation type="submission" date="2005-10" db="EMBL/GenBank/DDBJ databases">
        <title>Complete sequence of Pelobacter carbinolicus DSM 2380.</title>
        <authorList>
            <person name="Copeland A."/>
            <person name="Lucas S."/>
            <person name="Lapidus A."/>
            <person name="Barry K."/>
            <person name="Detter J.C."/>
            <person name="Glavina T."/>
            <person name="Hammon N."/>
            <person name="Israni S."/>
            <person name="Pitluck S."/>
            <person name="Chertkov O."/>
            <person name="Schmutz J."/>
            <person name="Larimer F."/>
            <person name="Land M."/>
            <person name="Kyrpides N."/>
            <person name="Ivanova N."/>
            <person name="Richardson P."/>
        </authorList>
    </citation>
    <scope>NUCLEOTIDE SEQUENCE [LARGE SCALE GENOMIC DNA]</scope>
    <source>
        <strain evidence="3">DSM 2380 / NBRC 103641 / GraBd1</strain>
    </source>
</reference>
<proteinExistence type="predicted"/>
<dbReference type="InterPro" id="IPR036869">
    <property type="entry name" value="J_dom_sf"/>
</dbReference>
<protein>
    <recommendedName>
        <fullName evidence="4">J domain-containing protein</fullName>
    </recommendedName>
</protein>